<evidence type="ECO:0000313" key="3">
    <source>
        <dbReference type="Proteomes" id="UP000076154"/>
    </source>
</evidence>
<protein>
    <submittedName>
        <fullName evidence="2">Uncharacterized protein</fullName>
    </submittedName>
</protein>
<organism evidence="2 3">
    <name type="scientific">Hypsizygus marmoreus</name>
    <name type="common">White beech mushroom</name>
    <name type="synonym">Agaricus marmoreus</name>
    <dbReference type="NCBI Taxonomy" id="39966"/>
    <lineage>
        <taxon>Eukaryota</taxon>
        <taxon>Fungi</taxon>
        <taxon>Dikarya</taxon>
        <taxon>Basidiomycota</taxon>
        <taxon>Agaricomycotina</taxon>
        <taxon>Agaricomycetes</taxon>
        <taxon>Agaricomycetidae</taxon>
        <taxon>Agaricales</taxon>
        <taxon>Tricholomatineae</taxon>
        <taxon>Lyophyllaceae</taxon>
        <taxon>Hypsizygus</taxon>
    </lineage>
</organism>
<feature type="region of interest" description="Disordered" evidence="1">
    <location>
        <begin position="1"/>
        <end position="22"/>
    </location>
</feature>
<gene>
    <name evidence="2" type="ORF">Hypma_005400</name>
</gene>
<sequence length="110" mass="12075">MSASVPHPTTTNTGLGHSALNYSTDTPLAPALQYVTSRIQPCTGWLFPAPSPPLKLELGMHRVIDLEHVQDLQQMLQSRSAVHDSLSLYRSPTIPMTLQLTSERSPLTAR</sequence>
<keyword evidence="3" id="KW-1185">Reference proteome</keyword>
<accession>A0A369JWT5</accession>
<comment type="caution">
    <text evidence="2">The sequence shown here is derived from an EMBL/GenBank/DDBJ whole genome shotgun (WGS) entry which is preliminary data.</text>
</comment>
<dbReference type="AlphaFoldDB" id="A0A369JWT5"/>
<proteinExistence type="predicted"/>
<dbReference type="EMBL" id="LUEZ02000023">
    <property type="protein sequence ID" value="RDB26801.1"/>
    <property type="molecule type" value="Genomic_DNA"/>
</dbReference>
<evidence type="ECO:0000313" key="2">
    <source>
        <dbReference type="EMBL" id="RDB26801.1"/>
    </source>
</evidence>
<name>A0A369JWT5_HYPMA</name>
<dbReference type="InParanoid" id="A0A369JWT5"/>
<dbReference type="Proteomes" id="UP000076154">
    <property type="component" value="Unassembled WGS sequence"/>
</dbReference>
<reference evidence="2" key="1">
    <citation type="submission" date="2018-04" db="EMBL/GenBank/DDBJ databases">
        <title>Whole genome sequencing of Hypsizygus marmoreus.</title>
        <authorList>
            <person name="Choi I.-G."/>
            <person name="Min B."/>
            <person name="Kim J.-G."/>
            <person name="Kim S."/>
            <person name="Oh Y.-L."/>
            <person name="Kong W.-S."/>
            <person name="Park H."/>
            <person name="Jeong J."/>
            <person name="Song E.-S."/>
        </authorList>
    </citation>
    <scope>NUCLEOTIDE SEQUENCE [LARGE SCALE GENOMIC DNA]</scope>
    <source>
        <strain evidence="2">51987-8</strain>
    </source>
</reference>
<evidence type="ECO:0000256" key="1">
    <source>
        <dbReference type="SAM" id="MobiDB-lite"/>
    </source>
</evidence>